<evidence type="ECO:0000313" key="3">
    <source>
        <dbReference type="Proteomes" id="UP000623129"/>
    </source>
</evidence>
<feature type="compositionally biased region" description="Acidic residues" evidence="1">
    <location>
        <begin position="35"/>
        <end position="67"/>
    </location>
</feature>
<name>A0A833QS49_9POAL</name>
<dbReference type="Proteomes" id="UP000623129">
    <property type="component" value="Unassembled WGS sequence"/>
</dbReference>
<feature type="compositionally biased region" description="Polar residues" evidence="1">
    <location>
        <begin position="79"/>
        <end position="88"/>
    </location>
</feature>
<accession>A0A833QS49</accession>
<proteinExistence type="predicted"/>
<evidence type="ECO:0000256" key="1">
    <source>
        <dbReference type="SAM" id="MobiDB-lite"/>
    </source>
</evidence>
<feature type="compositionally biased region" description="Basic and acidic residues" evidence="1">
    <location>
        <begin position="106"/>
        <end position="124"/>
    </location>
</feature>
<gene>
    <name evidence="2" type="ORF">FCM35_KLT07254</name>
</gene>
<evidence type="ECO:0000313" key="2">
    <source>
        <dbReference type="EMBL" id="KAF3327136.1"/>
    </source>
</evidence>
<protein>
    <submittedName>
        <fullName evidence="2">Uncharacterized protein</fullName>
    </submittedName>
</protein>
<feature type="compositionally biased region" description="Basic and acidic residues" evidence="1">
    <location>
        <begin position="8"/>
        <end position="17"/>
    </location>
</feature>
<keyword evidence="3" id="KW-1185">Reference proteome</keyword>
<sequence length="277" mass="30988">MDVNKPISSKDKPEDSNKSASSDIEEDQEVIAGEDGGEVLGEEDGESDEEEEAEEEQEGSDSDYLEEIDVRELKKLTPTRKSTNQNLNVPPVKEELEEPSNNLSLDKVDPQQEEKELDRPPKDLDDALFKVTQFTKFFTDLIEIGAREPETRDFVLTVVKEARDRMIRYDESQFGTGGERRGVDVNMASTAAVTAVPPCTTPTNTSTSINIIPNIHINININININISPNINISISTSTRTNTRSSRCTTHMPTQHLYLKRGVVRVRPQTWKGTLIS</sequence>
<dbReference type="AlphaFoldDB" id="A0A833QS49"/>
<reference evidence="2" key="1">
    <citation type="submission" date="2020-01" db="EMBL/GenBank/DDBJ databases">
        <title>Genome sequence of Kobresia littledalei, the first chromosome-level genome in the family Cyperaceae.</title>
        <authorList>
            <person name="Qu G."/>
        </authorList>
    </citation>
    <scope>NUCLEOTIDE SEQUENCE</scope>
    <source>
        <strain evidence="2">C.B.Clarke</strain>
        <tissue evidence="2">Leaf</tissue>
    </source>
</reference>
<organism evidence="2 3">
    <name type="scientific">Carex littledalei</name>
    <dbReference type="NCBI Taxonomy" id="544730"/>
    <lineage>
        <taxon>Eukaryota</taxon>
        <taxon>Viridiplantae</taxon>
        <taxon>Streptophyta</taxon>
        <taxon>Embryophyta</taxon>
        <taxon>Tracheophyta</taxon>
        <taxon>Spermatophyta</taxon>
        <taxon>Magnoliopsida</taxon>
        <taxon>Liliopsida</taxon>
        <taxon>Poales</taxon>
        <taxon>Cyperaceae</taxon>
        <taxon>Cyperoideae</taxon>
        <taxon>Cariceae</taxon>
        <taxon>Carex</taxon>
        <taxon>Carex subgen. Euthyceras</taxon>
    </lineage>
</organism>
<dbReference type="EMBL" id="SWLB01000017">
    <property type="protein sequence ID" value="KAF3327136.1"/>
    <property type="molecule type" value="Genomic_DNA"/>
</dbReference>
<comment type="caution">
    <text evidence="2">The sequence shown here is derived from an EMBL/GenBank/DDBJ whole genome shotgun (WGS) entry which is preliminary data.</text>
</comment>
<feature type="region of interest" description="Disordered" evidence="1">
    <location>
        <begin position="1"/>
        <end position="124"/>
    </location>
</feature>